<comment type="caution">
    <text evidence="1">The sequence shown here is derived from an EMBL/GenBank/DDBJ whole genome shotgun (WGS) entry which is preliminary data.</text>
</comment>
<sequence length="61" mass="7080">MAVLTYQFVSNHPLHLLQSISLCQSILYIRLDNLSLYIALIHRLTHKSTESAFEFQTSLIF</sequence>
<name>A0A3M7SRA8_BRAPC</name>
<dbReference type="EMBL" id="REGN01000910">
    <property type="protein sequence ID" value="RNA38170.1"/>
    <property type="molecule type" value="Genomic_DNA"/>
</dbReference>
<evidence type="ECO:0000313" key="1">
    <source>
        <dbReference type="EMBL" id="RNA38170.1"/>
    </source>
</evidence>
<gene>
    <name evidence="1" type="ORF">BpHYR1_024612</name>
</gene>
<keyword evidence="2" id="KW-1185">Reference proteome</keyword>
<protein>
    <submittedName>
        <fullName evidence="1">Uncharacterized protein</fullName>
    </submittedName>
</protein>
<dbReference type="AlphaFoldDB" id="A0A3M7SRA8"/>
<accession>A0A3M7SRA8</accession>
<organism evidence="1 2">
    <name type="scientific">Brachionus plicatilis</name>
    <name type="common">Marine rotifer</name>
    <name type="synonym">Brachionus muelleri</name>
    <dbReference type="NCBI Taxonomy" id="10195"/>
    <lineage>
        <taxon>Eukaryota</taxon>
        <taxon>Metazoa</taxon>
        <taxon>Spiralia</taxon>
        <taxon>Gnathifera</taxon>
        <taxon>Rotifera</taxon>
        <taxon>Eurotatoria</taxon>
        <taxon>Monogononta</taxon>
        <taxon>Pseudotrocha</taxon>
        <taxon>Ploima</taxon>
        <taxon>Brachionidae</taxon>
        <taxon>Brachionus</taxon>
    </lineage>
</organism>
<dbReference type="Proteomes" id="UP000276133">
    <property type="component" value="Unassembled WGS sequence"/>
</dbReference>
<proteinExistence type="predicted"/>
<reference evidence="1 2" key="1">
    <citation type="journal article" date="2018" name="Sci. Rep.">
        <title>Genomic signatures of local adaptation to the degree of environmental predictability in rotifers.</title>
        <authorList>
            <person name="Franch-Gras L."/>
            <person name="Hahn C."/>
            <person name="Garcia-Roger E.M."/>
            <person name="Carmona M.J."/>
            <person name="Serra M."/>
            <person name="Gomez A."/>
        </authorList>
    </citation>
    <scope>NUCLEOTIDE SEQUENCE [LARGE SCALE GENOMIC DNA]</scope>
    <source>
        <strain evidence="1">HYR1</strain>
    </source>
</reference>
<evidence type="ECO:0000313" key="2">
    <source>
        <dbReference type="Proteomes" id="UP000276133"/>
    </source>
</evidence>